<comment type="caution">
    <text evidence="2">The sequence shown here is derived from an EMBL/GenBank/DDBJ whole genome shotgun (WGS) entry which is preliminary data.</text>
</comment>
<dbReference type="InterPro" id="IPR045031">
    <property type="entry name" value="DHP_synth-like"/>
</dbReference>
<dbReference type="Pfam" id="PF00809">
    <property type="entry name" value="Pterin_bind"/>
    <property type="match status" value="1"/>
</dbReference>
<feature type="domain" description="Pterin-binding" evidence="1">
    <location>
        <begin position="15"/>
        <end position="169"/>
    </location>
</feature>
<reference evidence="2" key="1">
    <citation type="journal article" date="2021" name="Genome Biol. Evol.">
        <title>A High-Quality Reference Genome for a Parasitic Bivalve with Doubly Uniparental Inheritance (Bivalvia: Unionida).</title>
        <authorList>
            <person name="Smith C.H."/>
        </authorList>
    </citation>
    <scope>NUCLEOTIDE SEQUENCE</scope>
    <source>
        <strain evidence="2">CHS0354</strain>
    </source>
</reference>
<reference evidence="2" key="3">
    <citation type="submission" date="2023-05" db="EMBL/GenBank/DDBJ databases">
        <authorList>
            <person name="Smith C.H."/>
        </authorList>
    </citation>
    <scope>NUCLEOTIDE SEQUENCE</scope>
    <source>
        <strain evidence="2">CHS0354</strain>
        <tissue evidence="2">Mantle</tissue>
    </source>
</reference>
<dbReference type="Gene3D" id="3.20.20.20">
    <property type="entry name" value="Dihydropteroate synthase-like"/>
    <property type="match status" value="2"/>
</dbReference>
<protein>
    <recommendedName>
        <fullName evidence="1">Pterin-binding domain-containing protein</fullName>
    </recommendedName>
</protein>
<dbReference type="PANTHER" id="PTHR20941:SF1">
    <property type="entry name" value="FOLIC ACID SYNTHESIS PROTEIN FOL1"/>
    <property type="match status" value="1"/>
</dbReference>
<dbReference type="PROSITE" id="PS00792">
    <property type="entry name" value="DHPS_1"/>
    <property type="match status" value="1"/>
</dbReference>
<name>A0AAE0T7N8_9BIVA</name>
<dbReference type="EMBL" id="JAEAOA010000085">
    <property type="protein sequence ID" value="KAK3604953.1"/>
    <property type="molecule type" value="Genomic_DNA"/>
</dbReference>
<organism evidence="2 3">
    <name type="scientific">Potamilus streckersoni</name>
    <dbReference type="NCBI Taxonomy" id="2493646"/>
    <lineage>
        <taxon>Eukaryota</taxon>
        <taxon>Metazoa</taxon>
        <taxon>Spiralia</taxon>
        <taxon>Lophotrochozoa</taxon>
        <taxon>Mollusca</taxon>
        <taxon>Bivalvia</taxon>
        <taxon>Autobranchia</taxon>
        <taxon>Heteroconchia</taxon>
        <taxon>Palaeoheterodonta</taxon>
        <taxon>Unionida</taxon>
        <taxon>Unionoidea</taxon>
        <taxon>Unionidae</taxon>
        <taxon>Ambleminae</taxon>
        <taxon>Lampsilini</taxon>
        <taxon>Potamilus</taxon>
    </lineage>
</organism>
<accession>A0AAE0T7N8</accession>
<dbReference type="GO" id="GO:0046654">
    <property type="term" value="P:tetrahydrofolate biosynthetic process"/>
    <property type="evidence" value="ECO:0007669"/>
    <property type="project" value="TreeGrafter"/>
</dbReference>
<evidence type="ECO:0000313" key="2">
    <source>
        <dbReference type="EMBL" id="KAK3604953.1"/>
    </source>
</evidence>
<dbReference type="PROSITE" id="PS50972">
    <property type="entry name" value="PTERIN_BINDING"/>
    <property type="match status" value="1"/>
</dbReference>
<dbReference type="InterPro" id="IPR011005">
    <property type="entry name" value="Dihydropteroate_synth-like_sf"/>
</dbReference>
<dbReference type="AlphaFoldDB" id="A0AAE0T7N8"/>
<evidence type="ECO:0000259" key="1">
    <source>
        <dbReference type="PROSITE" id="PS50972"/>
    </source>
</evidence>
<keyword evidence="3" id="KW-1185">Reference proteome</keyword>
<proteinExistence type="predicted"/>
<dbReference type="PROSITE" id="PS00793">
    <property type="entry name" value="DHPS_2"/>
    <property type="match status" value="1"/>
</dbReference>
<dbReference type="GO" id="GO:0005829">
    <property type="term" value="C:cytosol"/>
    <property type="evidence" value="ECO:0007669"/>
    <property type="project" value="TreeGrafter"/>
</dbReference>
<dbReference type="InterPro" id="IPR000489">
    <property type="entry name" value="Pterin-binding_dom"/>
</dbReference>
<evidence type="ECO:0000313" key="3">
    <source>
        <dbReference type="Proteomes" id="UP001195483"/>
    </source>
</evidence>
<dbReference type="SUPFAM" id="SSF51717">
    <property type="entry name" value="Dihydropteroate synthetase-like"/>
    <property type="match status" value="2"/>
</dbReference>
<gene>
    <name evidence="2" type="ORF">CHS0354_000617</name>
</gene>
<sequence>MILKVRDFVLDCSSPLVMGVLNITPDSFFDGGLFFKNGNSIDEDAVVEYAKQMVYEGADIIDVGGESTRPKAEQISEQEENRRVLRVVQKINAFTQLGSPLLVGLSRKSFIGKAIATQVIPPPKDRFAGTIAANTIAIIKGANILRVHDVKAAKDAIKLCNMAGLVQAT</sequence>
<dbReference type="PANTHER" id="PTHR20941">
    <property type="entry name" value="FOLATE SYNTHESIS PROTEINS"/>
    <property type="match status" value="1"/>
</dbReference>
<dbReference type="Proteomes" id="UP001195483">
    <property type="component" value="Unassembled WGS sequence"/>
</dbReference>
<dbReference type="GO" id="GO:0004156">
    <property type="term" value="F:dihydropteroate synthase activity"/>
    <property type="evidence" value="ECO:0007669"/>
    <property type="project" value="TreeGrafter"/>
</dbReference>
<reference evidence="2" key="2">
    <citation type="journal article" date="2021" name="Genome Biol. Evol.">
        <title>Developing a high-quality reference genome for a parasitic bivalve with doubly uniparental inheritance (Bivalvia: Unionida).</title>
        <authorList>
            <person name="Smith C.H."/>
        </authorList>
    </citation>
    <scope>NUCLEOTIDE SEQUENCE</scope>
    <source>
        <strain evidence="2">CHS0354</strain>
        <tissue evidence="2">Mantle</tissue>
    </source>
</reference>